<reference evidence="6" key="1">
    <citation type="submission" date="2014-05" db="EMBL/GenBank/DDBJ databases">
        <title>The transcriptome of the halophilic microalga Tetraselmis sp. GSL018 isolated from the Great Salt Lake, Utah.</title>
        <authorList>
            <person name="Jinkerson R.E."/>
            <person name="D'Adamo S."/>
            <person name="Posewitz M.C."/>
        </authorList>
    </citation>
    <scope>NUCLEOTIDE SEQUENCE</scope>
    <source>
        <strain evidence="6">GSL018</strain>
    </source>
</reference>
<accession>A0A061QU08</accession>
<evidence type="ECO:0000313" key="6">
    <source>
        <dbReference type="EMBL" id="JAC61949.1"/>
    </source>
</evidence>
<dbReference type="InterPro" id="IPR023214">
    <property type="entry name" value="HAD_sf"/>
</dbReference>
<dbReference type="PANTHER" id="PTHR20889">
    <property type="entry name" value="PHOSPHATASE, ORPHAN 1, 2"/>
    <property type="match status" value="1"/>
</dbReference>
<dbReference type="GO" id="GO:0016791">
    <property type="term" value="F:phosphatase activity"/>
    <property type="evidence" value="ECO:0007669"/>
    <property type="project" value="InterPro"/>
</dbReference>
<evidence type="ECO:0000256" key="2">
    <source>
        <dbReference type="ARBA" id="ARBA00022723"/>
    </source>
</evidence>
<dbReference type="Pfam" id="PF06888">
    <property type="entry name" value="Put_Phosphatase"/>
    <property type="match status" value="1"/>
</dbReference>
<gene>
    <name evidence="6" type="primary">CTDSP</name>
    <name evidence="6" type="ORF">TSPGSL018_24706</name>
</gene>
<keyword evidence="2" id="KW-0479">Metal-binding</keyword>
<comment type="cofactor">
    <cofactor evidence="1">
        <name>Mg(2+)</name>
        <dbReference type="ChEBI" id="CHEBI:18420"/>
    </cofactor>
</comment>
<dbReference type="InterPro" id="IPR016965">
    <property type="entry name" value="Pase_PHOSPHO-typ"/>
</dbReference>
<dbReference type="PANTHER" id="PTHR20889:SF12">
    <property type="entry name" value="LP01149P"/>
    <property type="match status" value="1"/>
</dbReference>
<dbReference type="NCBIfam" id="TIGR01489">
    <property type="entry name" value="DKMTPPase-SF"/>
    <property type="match status" value="1"/>
</dbReference>
<sequence length="435" mass="47479">LNPGGVLVVERPGLREFLETLSGFAEVVLFTAGVEDYAGPIVRTIDPDGRIFSACLFRGATVRSEHYPCVKDIGRLGRDLRRTVLVDDTPLAFLHQPSNGIPVFAFRSDPDDRFLLEAVLPLLKSLSEEDDVRPVIARRFGMTQWFAQNGFSVPSAAAPDEWSAAAAKPTLVGSPQRHPDAGKASKTLLLMDFDKTVTIADAGETVFAELSPELLPLLHGLEMPASFVSVTNDILAEMQRRGVNRDAIVSTLRELGQFLIPDESRRAIRLAHHRGVDVRILSDCNTVFISHMLTGAKIRGLVREIISNPASFDRAASGISPTGGKAAGHRLVIAPRHDSSAGTGHSCPLCPSNLCKGRELLSLRKELGYERVIYCGDGANDICPALKLEPGDAVCARSGHSLERLVRQKASDIRAQVHFWEEHCDLLLLITRLLH</sequence>
<evidence type="ECO:0000256" key="4">
    <source>
        <dbReference type="ARBA" id="ARBA00022842"/>
    </source>
</evidence>
<dbReference type="InterPro" id="IPR006384">
    <property type="entry name" value="HAD_hydro_PyrdxlP_Pase-like"/>
</dbReference>
<dbReference type="SMART" id="SM00577">
    <property type="entry name" value="CPDc"/>
    <property type="match status" value="1"/>
</dbReference>
<protein>
    <submittedName>
        <fullName evidence="6">Carboxy-terminal domain RNA polymerase II polypeptide A small phosphatase</fullName>
    </submittedName>
</protein>
<dbReference type="InterPro" id="IPR004274">
    <property type="entry name" value="FCP1_dom"/>
</dbReference>
<dbReference type="CDD" id="cd07521">
    <property type="entry name" value="HAD_FCP1-like"/>
    <property type="match status" value="1"/>
</dbReference>
<dbReference type="InterPro" id="IPR036412">
    <property type="entry name" value="HAD-like_sf"/>
</dbReference>
<dbReference type="GO" id="GO:0046872">
    <property type="term" value="F:metal ion binding"/>
    <property type="evidence" value="ECO:0007669"/>
    <property type="project" value="UniProtKB-KW"/>
</dbReference>
<dbReference type="Pfam" id="PF03031">
    <property type="entry name" value="NIF"/>
    <property type="match status" value="1"/>
</dbReference>
<proteinExistence type="predicted"/>
<dbReference type="PROSITE" id="PS50969">
    <property type="entry name" value="FCP1"/>
    <property type="match status" value="1"/>
</dbReference>
<keyword evidence="4" id="KW-0460">Magnesium</keyword>
<feature type="domain" description="FCP1 homology" evidence="5">
    <location>
        <begin position="1"/>
        <end position="126"/>
    </location>
</feature>
<feature type="non-terminal residue" evidence="6">
    <location>
        <position position="1"/>
    </location>
</feature>
<organism evidence="6">
    <name type="scientific">Tetraselmis sp. GSL018</name>
    <dbReference type="NCBI Taxonomy" id="582737"/>
    <lineage>
        <taxon>Eukaryota</taxon>
        <taxon>Viridiplantae</taxon>
        <taxon>Chlorophyta</taxon>
        <taxon>core chlorophytes</taxon>
        <taxon>Chlorodendrophyceae</taxon>
        <taxon>Chlorodendrales</taxon>
        <taxon>Chlorodendraceae</taxon>
        <taxon>Tetraselmis</taxon>
    </lineage>
</organism>
<evidence type="ECO:0000256" key="3">
    <source>
        <dbReference type="ARBA" id="ARBA00022801"/>
    </source>
</evidence>
<dbReference type="Gene3D" id="3.40.50.1000">
    <property type="entry name" value="HAD superfamily/HAD-like"/>
    <property type="match status" value="2"/>
</dbReference>
<dbReference type="SUPFAM" id="SSF56784">
    <property type="entry name" value="HAD-like"/>
    <property type="match status" value="2"/>
</dbReference>
<evidence type="ECO:0000256" key="1">
    <source>
        <dbReference type="ARBA" id="ARBA00001946"/>
    </source>
</evidence>
<keyword evidence="3" id="KW-0378">Hydrolase</keyword>
<evidence type="ECO:0000259" key="5">
    <source>
        <dbReference type="PROSITE" id="PS50969"/>
    </source>
</evidence>
<dbReference type="EMBL" id="GBEZ01025102">
    <property type="protein sequence ID" value="JAC61949.1"/>
    <property type="molecule type" value="Transcribed_RNA"/>
</dbReference>
<name>A0A061QU08_9CHLO</name>
<dbReference type="AlphaFoldDB" id="A0A061QU08"/>